<protein>
    <submittedName>
        <fullName evidence="2">Minor glycoprotein</fullName>
    </submittedName>
</protein>
<dbReference type="Pfam" id="PF02497">
    <property type="entry name" value="Arteri_GP4"/>
    <property type="match status" value="1"/>
</dbReference>
<reference evidence="2" key="1">
    <citation type="journal article" date="2011" name="PLoS ONE">
        <title>Novel, divergent simian hemorrhagic fever viruses in a wild Ugandan red colobus monkey discovered using direct pyrosequencing.</title>
        <authorList>
            <person name="Lauck M."/>
            <person name="Hyeroba D."/>
            <person name="Tumukunde A."/>
            <person name="Weny G."/>
            <person name="Lank S.M."/>
            <person name="Chapman C.A."/>
            <person name="O'Connor D.H."/>
            <person name="Friedrich T.C."/>
            <person name="Goldberg T.L."/>
        </authorList>
    </citation>
    <scope>NUCLEOTIDE SEQUENCE</scope>
    <source>
        <strain evidence="2">SHFV-krc2</strain>
    </source>
</reference>
<keyword evidence="1" id="KW-1133">Transmembrane helix</keyword>
<name>F5BD32_9NIDO</name>
<keyword evidence="1" id="KW-0472">Membrane</keyword>
<feature type="transmembrane region" description="Helical" evidence="1">
    <location>
        <begin position="148"/>
        <end position="165"/>
    </location>
</feature>
<keyword evidence="1" id="KW-0812">Transmembrane</keyword>
<accession>F5BD32</accession>
<dbReference type="EMBL" id="KC787631">
    <property type="protein sequence ID" value="AHH53874.1"/>
    <property type="molecule type" value="Genomic_RNA"/>
</dbReference>
<organism evidence="2">
    <name type="scientific">Kibale red colobus virus 2</name>
    <dbReference type="NCBI Taxonomy" id="1936072"/>
    <lineage>
        <taxon>Viruses</taxon>
        <taxon>Riboviria</taxon>
        <taxon>Orthornavirae</taxon>
        <taxon>Pisuviricota</taxon>
        <taxon>Pisoniviricetes</taxon>
        <taxon>Nidovirales</taxon>
        <taxon>Arnidovirineae</taxon>
        <taxon>Arteriviridae</taxon>
        <taxon>Simarterivirinae</taxon>
        <taxon>Etaarterivirus</taxon>
        <taxon>Etaarterivirus ugarco</taxon>
        <taxon>Etaarterivirus ugarco 1</taxon>
    </lineage>
</organism>
<reference evidence="2" key="3">
    <citation type="journal article" date="2014" name="PLoS ONE">
        <title>High genetic diversity and adaptive potential of two simian hemorrhagic Fever viruses in a wild primate population.</title>
        <authorList>
            <person name="Bailey A.L."/>
            <person name="Lauck M."/>
            <person name="Weiler A."/>
            <person name="Sibley S.D."/>
            <person name="Dinis J.M."/>
            <person name="Bergman Z."/>
            <person name="Nelson C.W."/>
            <person name="Correll M."/>
            <person name="Gleicher M."/>
            <person name="Hyeroba D."/>
            <person name="Tumukunde A."/>
            <person name="Weny G."/>
            <person name="Chapman C."/>
            <person name="Kuhn J.H."/>
            <person name="Hughes A.L."/>
            <person name="Friedrich T.C."/>
            <person name="Goldberg T.L."/>
            <person name="O'Connor D.H."/>
        </authorList>
    </citation>
    <scope>NUCLEOTIDE SEQUENCE</scope>
    <source>
        <strain evidence="2">SHFV-krc2</strain>
    </source>
</reference>
<reference evidence="2" key="2">
    <citation type="submission" date="2013-03" db="EMBL/GenBank/DDBJ databases">
        <authorList>
            <person name="Bailey A."/>
            <person name="Lauck M."/>
            <person name="Friedrich T."/>
            <person name="Goldberg T."/>
            <person name="O'Connor D."/>
        </authorList>
    </citation>
    <scope>NUCLEOTIDE SEQUENCE</scope>
    <source>
        <strain evidence="2">SHFV-krc2</strain>
    </source>
</reference>
<dbReference type="InterPro" id="IPR003412">
    <property type="entry name" value="Arteri_GP4"/>
</dbReference>
<evidence type="ECO:0000313" key="2">
    <source>
        <dbReference type="EMBL" id="AHH53874.1"/>
    </source>
</evidence>
<proteinExistence type="predicted"/>
<evidence type="ECO:0000256" key="1">
    <source>
        <dbReference type="SAM" id="Phobius"/>
    </source>
</evidence>
<dbReference type="GO" id="GO:0019031">
    <property type="term" value="C:viral envelope"/>
    <property type="evidence" value="ECO:0007669"/>
    <property type="project" value="InterPro"/>
</dbReference>
<sequence>MANLEGIHICLLFTAICTSGIASSAITTYSSVTPTNVSSVSATDKLTCYPCYHNDSRSFVHTTHGDLSAYTSTCGASVLAGIQSLSTTTNINFSDVYSAIALTDCILAAIHLAHQNKTAHFTGNNTSIHLCVSTLPVHFRDFHHFTPGGARFAAAIVVLLVFLSSRRRKRT</sequence>